<reference evidence="2" key="1">
    <citation type="journal article" date="2017" name="J. Phycol.">
        <title>Analysis of chloroplast genomes and a supermatrix inform reclassification of the Rhodomelaceae (Rhodophyta).</title>
        <authorList>
            <person name="Diaz-Tapia P."/>
            <person name="Maggs C.A."/>
            <person name="West J.A."/>
            <person name="Verbruggen H."/>
        </authorList>
    </citation>
    <scope>NUCLEOTIDE SEQUENCE</scope>
    <source>
        <strain evidence="2">JW3079</strain>
    </source>
</reference>
<evidence type="ECO:0008006" key="3">
    <source>
        <dbReference type="Google" id="ProtNLM"/>
    </source>
</evidence>
<feature type="transmembrane region" description="Helical" evidence="1">
    <location>
        <begin position="285"/>
        <end position="309"/>
    </location>
</feature>
<keyword evidence="1" id="KW-0812">Transmembrane</keyword>
<keyword evidence="1" id="KW-0472">Membrane</keyword>
<dbReference type="InterPro" id="IPR022552">
    <property type="entry name" value="UPF_Ycf55"/>
</dbReference>
<dbReference type="EMBL" id="MF101417">
    <property type="protein sequence ID" value="ARW61161.1"/>
    <property type="molecule type" value="Genomic_DNA"/>
</dbReference>
<proteinExistence type="predicted"/>
<dbReference type="InterPro" id="IPR017077">
    <property type="entry name" value="Uncharacterised_Ycf55_algae"/>
</dbReference>
<keyword evidence="1" id="KW-1133">Transmembrane helix</keyword>
<organism evidence="2">
    <name type="scientific">Bostrychia tenella</name>
    <dbReference type="NCBI Taxonomy" id="324755"/>
    <lineage>
        <taxon>Eukaryota</taxon>
        <taxon>Rhodophyta</taxon>
        <taxon>Florideophyceae</taxon>
        <taxon>Rhodymeniophycidae</taxon>
        <taxon>Ceramiales</taxon>
        <taxon>Rhodomelaceae</taxon>
        <taxon>Bostrychia</taxon>
    </lineage>
</organism>
<dbReference type="GeneID" id="33354160"/>
<gene>
    <name evidence="2" type="primary">ycf55</name>
</gene>
<dbReference type="PIRSF" id="PIRSF036962">
    <property type="entry name" value="UCP036962_SignTr_Ycf55"/>
    <property type="match status" value="1"/>
</dbReference>
<keyword evidence="2" id="KW-0150">Chloroplast</keyword>
<geneLocation type="chloroplast" evidence="2"/>
<name>A0A1Z1M5P7_9FLOR</name>
<accession>A0A1Z1M5P7</accession>
<dbReference type="RefSeq" id="YP_009392599.1">
    <property type="nucleotide sequence ID" value="NC_035264.1"/>
</dbReference>
<dbReference type="Pfam" id="PF12452">
    <property type="entry name" value="DUF3685"/>
    <property type="match status" value="1"/>
</dbReference>
<protein>
    <recommendedName>
        <fullName evidence="3">Ycf55</fullName>
    </recommendedName>
</protein>
<evidence type="ECO:0000313" key="2">
    <source>
        <dbReference type="EMBL" id="ARW61161.1"/>
    </source>
</evidence>
<evidence type="ECO:0000256" key="1">
    <source>
        <dbReference type="SAM" id="Phobius"/>
    </source>
</evidence>
<dbReference type="AlphaFoldDB" id="A0A1Z1M5P7"/>
<sequence>MIKYWPNKQSIKLNNAVVDLFLDTENKLIYDLSNITNYYLYIDILNNINKNKLFDIILKELKKLILDLVELNLHKQNLKNLKNQILYIFTEKIFINFLYKINKKYNYKNKLVNIKYDILTENLLIYLIFGSSYIDSNIFIFEPIYTPYKHVQILFENFIIQISNLIMENLFNESIKSSQINILLKSKQICNKSYISSRSIVLLLNNLKWQNFIYCNIYKLKCMYNERQQVWLISSKGIVTKYIYVTRTQEIQKLTKFSIFLLFCLELKDIIIPKLERILVQIGKYLIYFSINLFSNLIIVTMRVIIFYFRK</sequence>
<keyword evidence="2" id="KW-0934">Plastid</keyword>